<reference evidence="5 6" key="1">
    <citation type="submission" date="2019-03" db="EMBL/GenBank/DDBJ databases">
        <title>Genomic analyses of the natural microbiome of Caenorhabditis elegans.</title>
        <authorList>
            <person name="Samuel B."/>
        </authorList>
    </citation>
    <scope>NUCLEOTIDE SEQUENCE [LARGE SCALE GENOMIC DNA]</scope>
    <source>
        <strain evidence="5 6">JUb54</strain>
    </source>
</reference>
<keyword evidence="2" id="KW-0548">Nucleotidyltransferase</keyword>
<dbReference type="NCBIfam" id="NF002332">
    <property type="entry name" value="PRK01293.1"/>
    <property type="match status" value="1"/>
</dbReference>
<evidence type="ECO:0000256" key="2">
    <source>
        <dbReference type="ARBA" id="ARBA00022695"/>
    </source>
</evidence>
<keyword evidence="1 5" id="KW-0808">Transferase</keyword>
<dbReference type="InterPro" id="IPR017557">
    <property type="entry name" value="Holo-ACP_synthase"/>
</dbReference>
<protein>
    <submittedName>
        <fullName evidence="5">Phosphoribosyl-dephospho-CoA transferase</fullName>
    </submittedName>
</protein>
<dbReference type="GO" id="GO:0016779">
    <property type="term" value="F:nucleotidyltransferase activity"/>
    <property type="evidence" value="ECO:0007669"/>
    <property type="project" value="UniProtKB-KW"/>
</dbReference>
<dbReference type="Proteomes" id="UP000295263">
    <property type="component" value="Unassembled WGS sequence"/>
</dbReference>
<dbReference type="Pfam" id="PF20866">
    <property type="entry name" value="MdcG_N"/>
    <property type="match status" value="1"/>
</dbReference>
<dbReference type="EMBL" id="SLYQ01000001">
    <property type="protein sequence ID" value="TCQ76386.1"/>
    <property type="molecule type" value="Genomic_DNA"/>
</dbReference>
<dbReference type="InterPro" id="IPR048903">
    <property type="entry name" value="MdcG_N"/>
</dbReference>
<dbReference type="NCBIfam" id="TIGR03135">
    <property type="entry name" value="malonate_mdcG"/>
    <property type="match status" value="1"/>
</dbReference>
<name>A0ABD7QN87_RAOOR</name>
<evidence type="ECO:0000259" key="3">
    <source>
        <dbReference type="Pfam" id="PF10620"/>
    </source>
</evidence>
<evidence type="ECO:0000259" key="4">
    <source>
        <dbReference type="Pfam" id="PF20866"/>
    </source>
</evidence>
<dbReference type="InterPro" id="IPR049180">
    <property type="entry name" value="MdcG_C"/>
</dbReference>
<proteinExistence type="predicted"/>
<evidence type="ECO:0000313" key="6">
    <source>
        <dbReference type="Proteomes" id="UP000295263"/>
    </source>
</evidence>
<gene>
    <name evidence="5" type="ORF">EC841_101195</name>
</gene>
<evidence type="ECO:0000256" key="1">
    <source>
        <dbReference type="ARBA" id="ARBA00022679"/>
    </source>
</evidence>
<accession>A0ABD7QN87</accession>
<feature type="domain" description="Phosphoribosyl-dephospho-CoA transferase MdcG C-terminal" evidence="3">
    <location>
        <begin position="99"/>
        <end position="199"/>
    </location>
</feature>
<evidence type="ECO:0000313" key="5">
    <source>
        <dbReference type="EMBL" id="TCQ76386.1"/>
    </source>
</evidence>
<comment type="caution">
    <text evidence="5">The sequence shown here is derived from an EMBL/GenBank/DDBJ whole genome shotgun (WGS) entry which is preliminary data.</text>
</comment>
<dbReference type="AlphaFoldDB" id="A0ABD7QN87"/>
<sequence length="205" mass="23065">MTFTSRPHDLLWLNSRDALLNVEEAWVTSQWQPGLPVVVRRDVNDNGDIPVGVRGIKREQRAAGWVKAESVARIVTPEALVERQRLLHSPFVSQPPVQAAILLTTFAWPWIWGITGSTAYALATEIPVLHADSDLDLLIRAPEPLTDDELRQWQAQVEKLPCRADTQIETPFGAFALNEWLREGRVLLKTATGPQLTATPWHRES</sequence>
<dbReference type="Pfam" id="PF10620">
    <property type="entry name" value="MdcG"/>
    <property type="match status" value="1"/>
</dbReference>
<dbReference type="RefSeq" id="WP_123708108.1">
    <property type="nucleotide sequence ID" value="NZ_SLYQ01000001.1"/>
</dbReference>
<organism evidence="5 6">
    <name type="scientific">Raoultella ornithinolytica</name>
    <name type="common">Klebsiella ornithinolytica</name>
    <dbReference type="NCBI Taxonomy" id="54291"/>
    <lineage>
        <taxon>Bacteria</taxon>
        <taxon>Pseudomonadati</taxon>
        <taxon>Pseudomonadota</taxon>
        <taxon>Gammaproteobacteria</taxon>
        <taxon>Enterobacterales</taxon>
        <taxon>Enterobacteriaceae</taxon>
        <taxon>Klebsiella/Raoultella group</taxon>
        <taxon>Raoultella</taxon>
    </lineage>
</organism>
<feature type="domain" description="Phosphoribosyl-dephospho-CoA transferase MdcG N-terminal" evidence="4">
    <location>
        <begin position="6"/>
        <end position="77"/>
    </location>
</feature>